<organism evidence="3">
    <name type="scientific">Lasioderma serricorne</name>
    <name type="common">cigarette beetle</name>
    <dbReference type="NCBI Taxonomy" id="295660"/>
    <lineage>
        <taxon>Eukaryota</taxon>
        <taxon>Metazoa</taxon>
        <taxon>Ecdysozoa</taxon>
        <taxon>Arthropoda</taxon>
        <taxon>Hexapoda</taxon>
        <taxon>Insecta</taxon>
        <taxon>Pterygota</taxon>
        <taxon>Neoptera</taxon>
        <taxon>Endopterygota</taxon>
        <taxon>Coleoptera</taxon>
        <taxon>Polyphaga</taxon>
        <taxon>Bostrichiformia</taxon>
        <taxon>Ptinidae</taxon>
        <taxon>Xyletininae</taxon>
        <taxon>Lasioderma</taxon>
    </lineage>
</organism>
<gene>
    <name evidence="3" type="primary">ATP8</name>
    <name evidence="4" type="synonym">atp8</name>
</gene>
<proteinExistence type="predicted"/>
<evidence type="ECO:0000256" key="1">
    <source>
        <dbReference type="SAM" id="Phobius"/>
    </source>
</evidence>
<name>A0A344BNW1_9COLE</name>
<sequence>MPQMSPLLWLFLYVLFSMIYLVCMINLYYNFLYFPIEKKVMIKESFIIWKW</sequence>
<dbReference type="RefSeq" id="YP_009503731.1">
    <property type="nucleotide sequence ID" value="NC_038197.1"/>
</dbReference>
<dbReference type="GeneID" id="37542904"/>
<dbReference type="EMBL" id="MF417629">
    <property type="protein sequence ID" value="AUR43708.1"/>
    <property type="molecule type" value="Genomic_DNA"/>
</dbReference>
<feature type="transmembrane region" description="Helical" evidence="1">
    <location>
        <begin position="6"/>
        <end position="29"/>
    </location>
</feature>
<keyword evidence="1" id="KW-1133">Transmembrane helix</keyword>
<reference evidence="4" key="3">
    <citation type="submission" date="2018-08" db="EMBL/GenBank/DDBJ databases">
        <title>High-level phylogeny of Polyphaga (Insecta: Coleoptera) inferred from mitogenome sequences.</title>
        <authorList>
            <person name="Yuan M.-L."/>
        </authorList>
    </citation>
    <scope>NUCLEOTIDE SEQUENCE</scope>
</reference>
<geneLocation type="mitochondrion" evidence="3"/>
<dbReference type="AlphaFoldDB" id="A0A344BNW1"/>
<protein>
    <submittedName>
        <fullName evidence="3">ATP synthase F0 subunit 8</fullName>
    </submittedName>
</protein>
<accession>A0A344BNW1</accession>
<reference evidence="3" key="2">
    <citation type="journal article" date="2018" name="Mitochondrial DNA Part B Resour">
        <title>The complete mitochondrial genome of Lasioderma serricorne (Coleoptera, Anobiidae).</title>
        <authorList>
            <person name="Liu Q."/>
            <person name="Jiang X."/>
            <person name="Hou X."/>
            <person name="Cai R."/>
            <person name="Tan J."/>
            <person name="Chen W."/>
        </authorList>
    </citation>
    <scope>NUCLEOTIDE SEQUENCE</scope>
</reference>
<dbReference type="CTD" id="4509"/>
<dbReference type="EMBL" id="MG592705">
    <property type="protein sequence ID" value="AWY13616.1"/>
    <property type="molecule type" value="Genomic_DNA"/>
</dbReference>
<reference evidence="2" key="1">
    <citation type="journal article" date="2017" name="Mitochondrial DNA Part B Resour">
        <title>The complete mitochondrial genome of the cigarette beetle, Lasioderma serricorne (Coleoptera: Anobiidae).</title>
        <authorList>
            <person name="Yang W.-J."/>
            <person name="Xu K.-K."/>
            <person name="Zhu X.-Y."/>
            <person name="Chen S.-C."/>
            <person name="Cai X.-Y."/>
            <person name="Cao Y."/>
            <person name="Meng Y.-L."/>
            <person name="Yang H."/>
            <person name="Li C."/>
        </authorList>
    </citation>
    <scope>NUCLEOTIDE SEQUENCE</scope>
</reference>
<keyword evidence="1" id="KW-0472">Membrane</keyword>
<evidence type="ECO:0000313" key="3">
    <source>
        <dbReference type="EMBL" id="AWY13616.1"/>
    </source>
</evidence>
<evidence type="ECO:0000313" key="4">
    <source>
        <dbReference type="EMBL" id="QCI56346.1"/>
    </source>
</evidence>
<keyword evidence="1" id="KW-0812">Transmembrane</keyword>
<keyword evidence="3" id="KW-0496">Mitochondrion</keyword>
<dbReference type="EMBL" id="MH817138">
    <property type="protein sequence ID" value="QCI56346.1"/>
    <property type="molecule type" value="Genomic_DNA"/>
</dbReference>
<evidence type="ECO:0000313" key="2">
    <source>
        <dbReference type="EMBL" id="AUR43708.1"/>
    </source>
</evidence>